<dbReference type="AlphaFoldDB" id="A0A396YZ79"/>
<reference evidence="2" key="1">
    <citation type="submission" date="2018-05" db="EMBL/GenBank/DDBJ databases">
        <title>Leptospira yasudae sp. nov. and Leptospira stimsonii sp. nov., two pathogenic species of the genus Leptospira isolated from environmental sources.</title>
        <authorList>
            <person name="Casanovas-Massana A."/>
            <person name="Hamond C."/>
            <person name="Santos L.A."/>
            <person name="Hacker K.P."/>
            <person name="Balassiano I."/>
            <person name="Medeiros M.A."/>
            <person name="Reis M.G."/>
            <person name="Ko A.I."/>
            <person name="Wunder E.A."/>
        </authorList>
    </citation>
    <scope>NUCLEOTIDE SEQUENCE [LARGE SCALE GENOMIC DNA]</scope>
    <source>
        <strain evidence="2">Yale</strain>
    </source>
</reference>
<protein>
    <submittedName>
        <fullName evidence="1">Uncharacterized protein</fullName>
    </submittedName>
</protein>
<organism evidence="1 2">
    <name type="scientific">Leptospira stimsonii</name>
    <dbReference type="NCBI Taxonomy" id="2202203"/>
    <lineage>
        <taxon>Bacteria</taxon>
        <taxon>Pseudomonadati</taxon>
        <taxon>Spirochaetota</taxon>
        <taxon>Spirochaetia</taxon>
        <taxon>Leptospirales</taxon>
        <taxon>Leptospiraceae</taxon>
        <taxon>Leptospira</taxon>
    </lineage>
</organism>
<evidence type="ECO:0000313" key="2">
    <source>
        <dbReference type="Proteomes" id="UP000265798"/>
    </source>
</evidence>
<dbReference type="OrthoDB" id="337433at2"/>
<sequence>MDSIELSLLSLSGPLLELKGINLVFLKLQIVKISPKKFLAELFEYPIPGKKNCFSKRAFYVFDLNQGKITFSLLN</sequence>
<comment type="caution">
    <text evidence="1">The sequence shown here is derived from an EMBL/GenBank/DDBJ whole genome shotgun (WGS) entry which is preliminary data.</text>
</comment>
<accession>A0A396YZ79</accession>
<dbReference type="RefSeq" id="WP_118969680.1">
    <property type="nucleotide sequence ID" value="NZ_QHCT01000005.1"/>
</dbReference>
<evidence type="ECO:0000313" key="1">
    <source>
        <dbReference type="EMBL" id="RHX87173.1"/>
    </source>
</evidence>
<name>A0A396YZ79_9LEPT</name>
<proteinExistence type="predicted"/>
<dbReference type="EMBL" id="QHCT01000005">
    <property type="protein sequence ID" value="RHX87173.1"/>
    <property type="molecule type" value="Genomic_DNA"/>
</dbReference>
<gene>
    <name evidence="1" type="ORF">DLM75_16805</name>
</gene>
<dbReference type="Proteomes" id="UP000265798">
    <property type="component" value="Unassembled WGS sequence"/>
</dbReference>